<proteinExistence type="predicted"/>
<evidence type="ECO:0000256" key="1">
    <source>
        <dbReference type="SAM" id="Phobius"/>
    </source>
</evidence>
<evidence type="ECO:0000313" key="2">
    <source>
        <dbReference type="EMBL" id="WXB76329.1"/>
    </source>
</evidence>
<dbReference type="RefSeq" id="WP_338749200.1">
    <property type="nucleotide sequence ID" value="NZ_CP144913.1"/>
</dbReference>
<feature type="transmembrane region" description="Helical" evidence="1">
    <location>
        <begin position="182"/>
        <end position="205"/>
    </location>
</feature>
<feature type="transmembrane region" description="Helical" evidence="1">
    <location>
        <begin position="151"/>
        <end position="170"/>
    </location>
</feature>
<keyword evidence="1" id="KW-1133">Transmembrane helix</keyword>
<evidence type="ECO:0000313" key="3">
    <source>
        <dbReference type="Proteomes" id="UP001382727"/>
    </source>
</evidence>
<gene>
    <name evidence="2" type="ORF">V1351_15510</name>
</gene>
<feature type="transmembrane region" description="Helical" evidence="1">
    <location>
        <begin position="31"/>
        <end position="52"/>
    </location>
</feature>
<organism evidence="2 3">
    <name type="scientific">Janibacter alittae</name>
    <dbReference type="NCBI Taxonomy" id="3115209"/>
    <lineage>
        <taxon>Bacteria</taxon>
        <taxon>Bacillati</taxon>
        <taxon>Actinomycetota</taxon>
        <taxon>Actinomycetes</taxon>
        <taxon>Micrococcales</taxon>
        <taxon>Intrasporangiaceae</taxon>
        <taxon>Janibacter</taxon>
    </lineage>
</organism>
<feature type="transmembrane region" description="Helical" evidence="1">
    <location>
        <begin position="95"/>
        <end position="113"/>
    </location>
</feature>
<name>A0ABZ2MGY4_9MICO</name>
<keyword evidence="1" id="KW-0812">Transmembrane</keyword>
<dbReference type="EMBL" id="CP144913">
    <property type="protein sequence ID" value="WXB76329.1"/>
    <property type="molecule type" value="Genomic_DNA"/>
</dbReference>
<feature type="transmembrane region" description="Helical" evidence="1">
    <location>
        <begin position="64"/>
        <end position="83"/>
    </location>
</feature>
<sequence length="217" mass="22784">MTTDSEDSDTADRDAAGGARTQVLQDVLMSVVAYLIIASEVGFWVVIAAGLGMRYLARRPRAGAVLLATVPIIDLVLLIAVGVDLHRGSPVGRTHQLAGLYLGVSLAFGPTLVRWADAHAAHLFADGPRPAKAPKTGPAALRHELGSFARWLVAAVLTLVAMGLLAVTVADGQQRAGLFEVLPLMGLVTVLWLVTGPIWVVGATITERALATSRTPK</sequence>
<dbReference type="Proteomes" id="UP001382727">
    <property type="component" value="Chromosome"/>
</dbReference>
<reference evidence="2 3" key="1">
    <citation type="submission" date="2024-02" db="EMBL/GenBank/DDBJ databases">
        <title>Janibacter sp. nov., isolated from gut of marine sandworm.</title>
        <authorList>
            <person name="Kim B."/>
            <person name="Jun M.O."/>
            <person name="Shin N.-R."/>
        </authorList>
    </citation>
    <scope>NUCLEOTIDE SEQUENCE [LARGE SCALE GENOMIC DNA]</scope>
    <source>
        <strain evidence="2 3">A1S7</strain>
    </source>
</reference>
<protein>
    <submittedName>
        <fullName evidence="2">Uncharacterized protein</fullName>
    </submittedName>
</protein>
<keyword evidence="1" id="KW-0472">Membrane</keyword>
<keyword evidence="3" id="KW-1185">Reference proteome</keyword>
<accession>A0ABZ2MGY4</accession>